<feature type="binding site" evidence="12">
    <location>
        <position position="113"/>
    </location>
    <ligand>
        <name>Zn(2+)</name>
        <dbReference type="ChEBI" id="CHEBI:29105"/>
    </ligand>
</feature>
<name>A0A165F3T7_9BASI</name>
<dbReference type="InterPro" id="IPR046457">
    <property type="entry name" value="PMI_typeI_cat"/>
</dbReference>
<evidence type="ECO:0000256" key="7">
    <source>
        <dbReference type="ARBA" id="ARBA00022723"/>
    </source>
</evidence>
<proteinExistence type="inferred from homology"/>
<evidence type="ECO:0000256" key="8">
    <source>
        <dbReference type="ARBA" id="ARBA00022833"/>
    </source>
</evidence>
<evidence type="ECO:0000313" key="18">
    <source>
        <dbReference type="Proteomes" id="UP000076842"/>
    </source>
</evidence>
<sequence length="426" mass="46397">MADQHLYPLHCSVQNYDWGKQGSASLVSELAPAAVGSDFKLNEKECYAELWMGTHPNGPSKLAGTSQPLHTLIAASPRSHLGAAHARAFPGSTHIPFLFKILSMAKALPLQAHPDKKLGEQLNARDSTEFVDDNHKPEIALAIKDGFRGFVGFRPVEQIAGFVEDVPELRQAISDDEACDAFIDSPTRELVKHLFRALLSRPQEEVAPLAASLVKRVEEGGARVFGQGVDEEAEDLAQVVLKMQRDYPGDVGLFAAAFFMNLVTLKRGEAIYIGADEVHAYLEGDIIECMAISDNVVNAAFVPPEERDIKTFTSMLTYSARPASTYALRPQKYAKSSTGRTTRYDPPLEEFDVLWTAFEGAGVEELGQVDGPAIAICVKGDVTLGVKGEKEQVEMQQGSVIYVKSGTPLVLKSNADADVYWAICDA</sequence>
<dbReference type="GO" id="GO:0009298">
    <property type="term" value="P:GDP-mannose biosynthetic process"/>
    <property type="evidence" value="ECO:0007669"/>
    <property type="project" value="UniProtKB-UniPathway"/>
</dbReference>
<dbReference type="PRINTS" id="PR00714">
    <property type="entry name" value="MAN6PISMRASE"/>
</dbReference>
<dbReference type="InterPro" id="IPR046458">
    <property type="entry name" value="PMI_typeI_hel"/>
</dbReference>
<evidence type="ECO:0000256" key="11">
    <source>
        <dbReference type="ARBA" id="ARBA00030762"/>
    </source>
</evidence>
<evidence type="ECO:0000256" key="5">
    <source>
        <dbReference type="ARBA" id="ARBA00011956"/>
    </source>
</evidence>
<evidence type="ECO:0000256" key="1">
    <source>
        <dbReference type="ARBA" id="ARBA00000757"/>
    </source>
</evidence>
<dbReference type="SUPFAM" id="SSF51182">
    <property type="entry name" value="RmlC-like cupins"/>
    <property type="match status" value="1"/>
</dbReference>
<dbReference type="EC" id="5.3.1.8" evidence="5"/>
<evidence type="ECO:0000256" key="13">
    <source>
        <dbReference type="RuleBase" id="RU004189"/>
    </source>
</evidence>
<dbReference type="Gene3D" id="2.60.120.10">
    <property type="entry name" value="Jelly Rolls"/>
    <property type="match status" value="2"/>
</dbReference>
<evidence type="ECO:0000259" key="15">
    <source>
        <dbReference type="Pfam" id="PF20511"/>
    </source>
</evidence>
<dbReference type="OrthoDB" id="6605218at2759"/>
<comment type="pathway">
    <text evidence="3">Nucleotide-sugar biosynthesis; GDP-alpha-D-mannose biosynthesis; alpha-D-mannose 1-phosphate from D-fructose 6-phosphate: step 1/2.</text>
</comment>
<dbReference type="InterPro" id="IPR011051">
    <property type="entry name" value="RmlC_Cupin_sf"/>
</dbReference>
<gene>
    <name evidence="17" type="ORF">CALCODRAFT_497822</name>
</gene>
<feature type="binding site" evidence="12">
    <location>
        <position position="279"/>
    </location>
    <ligand>
        <name>Zn(2+)</name>
        <dbReference type="ChEBI" id="CHEBI:29105"/>
    </ligand>
</feature>
<dbReference type="CDD" id="cd07011">
    <property type="entry name" value="cupin_PMI_type_I_N"/>
    <property type="match status" value="1"/>
</dbReference>
<evidence type="ECO:0000256" key="10">
    <source>
        <dbReference type="ARBA" id="ARBA00029741"/>
    </source>
</evidence>
<evidence type="ECO:0000256" key="9">
    <source>
        <dbReference type="ARBA" id="ARBA00023235"/>
    </source>
</evidence>
<reference evidence="17 18" key="1">
    <citation type="journal article" date="2016" name="Mol. Biol. Evol.">
        <title>Comparative Genomics of Early-Diverging Mushroom-Forming Fungi Provides Insights into the Origins of Lignocellulose Decay Capabilities.</title>
        <authorList>
            <person name="Nagy L.G."/>
            <person name="Riley R."/>
            <person name="Tritt A."/>
            <person name="Adam C."/>
            <person name="Daum C."/>
            <person name="Floudas D."/>
            <person name="Sun H."/>
            <person name="Yadav J.S."/>
            <person name="Pangilinan J."/>
            <person name="Larsson K.H."/>
            <person name="Matsuura K."/>
            <person name="Barry K."/>
            <person name="Labutti K."/>
            <person name="Kuo R."/>
            <person name="Ohm R.A."/>
            <person name="Bhattacharya S.S."/>
            <person name="Shirouzu T."/>
            <person name="Yoshinaga Y."/>
            <person name="Martin F.M."/>
            <person name="Grigoriev I.V."/>
            <person name="Hibbett D.S."/>
        </authorList>
    </citation>
    <scope>NUCLEOTIDE SEQUENCE [LARGE SCALE GENOMIC DNA]</scope>
    <source>
        <strain evidence="17 18">HHB12733</strain>
    </source>
</reference>
<dbReference type="Gene3D" id="1.10.441.10">
    <property type="entry name" value="Phosphomannose Isomerase, domain 2"/>
    <property type="match status" value="1"/>
</dbReference>
<dbReference type="GO" id="GO:0005829">
    <property type="term" value="C:cytosol"/>
    <property type="evidence" value="ECO:0007669"/>
    <property type="project" value="TreeGrafter"/>
</dbReference>
<dbReference type="Pfam" id="PF20511">
    <property type="entry name" value="PMI_typeI_cat"/>
    <property type="match status" value="1"/>
</dbReference>
<comment type="similarity">
    <text evidence="4 13">Belongs to the mannose-6-phosphate isomerase type 1 family.</text>
</comment>
<evidence type="ECO:0000256" key="2">
    <source>
        <dbReference type="ARBA" id="ARBA00002564"/>
    </source>
</evidence>
<dbReference type="Pfam" id="PF01238">
    <property type="entry name" value="PMI_typeI_C"/>
    <property type="match status" value="1"/>
</dbReference>
<dbReference type="STRING" id="1353952.A0A165F3T7"/>
<feature type="domain" description="Phosphomannose isomerase type I catalytic" evidence="15">
    <location>
        <begin position="6"/>
        <end position="156"/>
    </location>
</feature>
<dbReference type="InterPro" id="IPR046456">
    <property type="entry name" value="PMI_typeI_C"/>
</dbReference>
<dbReference type="Pfam" id="PF20512">
    <property type="entry name" value="PMI_typeI_hel"/>
    <property type="match status" value="1"/>
</dbReference>
<feature type="domain" description="Phosphomannose isomerase type I C-terminal" evidence="14">
    <location>
        <begin position="344"/>
        <end position="384"/>
    </location>
</feature>
<dbReference type="InterPro" id="IPR014710">
    <property type="entry name" value="RmlC-like_jellyroll"/>
</dbReference>
<keyword evidence="9 17" id="KW-0413">Isomerase</keyword>
<dbReference type="Proteomes" id="UP000076842">
    <property type="component" value="Unassembled WGS sequence"/>
</dbReference>
<keyword evidence="7 12" id="KW-0479">Metal-binding</keyword>
<dbReference type="PANTHER" id="PTHR10309:SF4">
    <property type="entry name" value="MANNOSE-6-PHOSPHATE ISOMERASE"/>
    <property type="match status" value="1"/>
</dbReference>
<dbReference type="GO" id="GO:0004476">
    <property type="term" value="F:mannose-6-phosphate isomerase activity"/>
    <property type="evidence" value="ECO:0007669"/>
    <property type="project" value="UniProtKB-EC"/>
</dbReference>
<evidence type="ECO:0000313" key="17">
    <source>
        <dbReference type="EMBL" id="KZT56126.1"/>
    </source>
</evidence>
<dbReference type="PANTHER" id="PTHR10309">
    <property type="entry name" value="MANNOSE-6-PHOSPHATE ISOMERASE"/>
    <property type="match status" value="1"/>
</dbReference>
<comment type="cofactor">
    <cofactor evidence="12">
        <name>Zn(2+)</name>
        <dbReference type="ChEBI" id="CHEBI:29105"/>
    </cofactor>
    <text evidence="12">Binds 1 zinc ion per subunit.</text>
</comment>
<accession>A0A165F3T7</accession>
<evidence type="ECO:0000256" key="12">
    <source>
        <dbReference type="PIRSR" id="PIRSR001480-2"/>
    </source>
</evidence>
<feature type="binding site" evidence="12">
    <location>
        <position position="138"/>
    </location>
    <ligand>
        <name>Zn(2+)</name>
        <dbReference type="ChEBI" id="CHEBI:29105"/>
    </ligand>
</feature>
<evidence type="ECO:0000259" key="16">
    <source>
        <dbReference type="Pfam" id="PF20512"/>
    </source>
</evidence>
<evidence type="ECO:0000259" key="14">
    <source>
        <dbReference type="Pfam" id="PF01238"/>
    </source>
</evidence>
<protein>
    <recommendedName>
        <fullName evidence="6">Mannose-6-phosphate isomerase</fullName>
        <ecNumber evidence="5">5.3.1.8</ecNumber>
    </recommendedName>
    <alternativeName>
        <fullName evidence="10">Phosphohexomutase</fullName>
    </alternativeName>
    <alternativeName>
        <fullName evidence="11">Phosphomannose isomerase</fullName>
    </alternativeName>
</protein>
<evidence type="ECO:0000256" key="4">
    <source>
        <dbReference type="ARBA" id="ARBA00010772"/>
    </source>
</evidence>
<dbReference type="GO" id="GO:0008270">
    <property type="term" value="F:zinc ion binding"/>
    <property type="evidence" value="ECO:0007669"/>
    <property type="project" value="InterPro"/>
</dbReference>
<organism evidence="17 18">
    <name type="scientific">Calocera cornea HHB12733</name>
    <dbReference type="NCBI Taxonomy" id="1353952"/>
    <lineage>
        <taxon>Eukaryota</taxon>
        <taxon>Fungi</taxon>
        <taxon>Dikarya</taxon>
        <taxon>Basidiomycota</taxon>
        <taxon>Agaricomycotina</taxon>
        <taxon>Dacrymycetes</taxon>
        <taxon>Dacrymycetales</taxon>
        <taxon>Dacrymycetaceae</taxon>
        <taxon>Calocera</taxon>
    </lineage>
</organism>
<feature type="binding site" evidence="12">
    <location>
        <position position="111"/>
    </location>
    <ligand>
        <name>Zn(2+)</name>
        <dbReference type="ChEBI" id="CHEBI:29105"/>
    </ligand>
</feature>
<dbReference type="NCBIfam" id="TIGR00218">
    <property type="entry name" value="manA"/>
    <property type="match status" value="1"/>
</dbReference>
<dbReference type="GO" id="GO:0005975">
    <property type="term" value="P:carbohydrate metabolic process"/>
    <property type="evidence" value="ECO:0007669"/>
    <property type="project" value="InterPro"/>
</dbReference>
<keyword evidence="8 12" id="KW-0862">Zinc</keyword>
<keyword evidence="18" id="KW-1185">Reference proteome</keyword>
<comment type="function">
    <text evidence="2">Involved in the synthesis of the GDP-mannose and dolichol-phosphate-mannose required for a number of critical mannosyl transfer reactions.</text>
</comment>
<evidence type="ECO:0000256" key="3">
    <source>
        <dbReference type="ARBA" id="ARBA00004666"/>
    </source>
</evidence>
<dbReference type="PIRSF" id="PIRSF001480">
    <property type="entry name" value="Mannose-6-phosphate_isomerase"/>
    <property type="match status" value="1"/>
</dbReference>
<dbReference type="InParanoid" id="A0A165F3T7"/>
<evidence type="ECO:0000256" key="6">
    <source>
        <dbReference type="ARBA" id="ARBA00018236"/>
    </source>
</evidence>
<dbReference type="InterPro" id="IPR001250">
    <property type="entry name" value="Man6P_Isoase-1"/>
</dbReference>
<dbReference type="EMBL" id="KV423983">
    <property type="protein sequence ID" value="KZT56126.1"/>
    <property type="molecule type" value="Genomic_DNA"/>
</dbReference>
<dbReference type="AlphaFoldDB" id="A0A165F3T7"/>
<dbReference type="UniPathway" id="UPA00126">
    <property type="reaction ID" value="UER00423"/>
</dbReference>
<comment type="catalytic activity">
    <reaction evidence="1">
        <text>D-mannose 6-phosphate = D-fructose 6-phosphate</text>
        <dbReference type="Rhea" id="RHEA:12356"/>
        <dbReference type="ChEBI" id="CHEBI:58735"/>
        <dbReference type="ChEBI" id="CHEBI:61527"/>
        <dbReference type="EC" id="5.3.1.8"/>
    </reaction>
</comment>
<dbReference type="InterPro" id="IPR016305">
    <property type="entry name" value="Mannose-6-P_Isomerase"/>
</dbReference>
<feature type="domain" description="Phosphomannose isomerase type I helical insertion" evidence="16">
    <location>
        <begin position="169"/>
        <end position="259"/>
    </location>
</feature>